<evidence type="ECO:0000313" key="2">
    <source>
        <dbReference type="Proteomes" id="UP000779049"/>
    </source>
</evidence>
<comment type="caution">
    <text evidence="1">The sequence shown here is derived from an EMBL/GenBank/DDBJ whole genome shotgun (WGS) entry which is preliminary data.</text>
</comment>
<dbReference type="Proteomes" id="UP000779049">
    <property type="component" value="Unassembled WGS sequence"/>
</dbReference>
<sequence length="69" mass="7716">MKIASQKIFCCWWHSHAPNVEVLALQHSSYFSQCRKGLTAFAVFCLSIFVGKRDKPSSGIGCRSPPFPI</sequence>
<proteinExistence type="predicted"/>
<name>A0ABS7LAH6_9FIRM</name>
<reference evidence="1 2" key="1">
    <citation type="journal article" date="2020" name="New Microbes New Infect">
        <title>Sellimonas caecigallum sp. nov., description and genome sequence of a new member of the Sellimonas genus isolated from the cecum of feral chicken.</title>
        <authorList>
            <person name="Wongkuna S."/>
            <person name="Ghimire S."/>
            <person name="Antony L."/>
            <person name="Chankhamhaengdecha S."/>
            <person name="Janvilisri T."/>
            <person name="Scaria J."/>
        </authorList>
    </citation>
    <scope>NUCLEOTIDE SEQUENCE [LARGE SCALE GENOMIC DNA]</scope>
    <source>
        <strain evidence="1 2">SW451</strain>
    </source>
</reference>
<organism evidence="1 2">
    <name type="scientific">Sellimonas caecigallum</name>
    <dbReference type="NCBI Taxonomy" id="2592333"/>
    <lineage>
        <taxon>Bacteria</taxon>
        <taxon>Bacillati</taxon>
        <taxon>Bacillota</taxon>
        <taxon>Clostridia</taxon>
        <taxon>Lachnospirales</taxon>
        <taxon>Lachnospiraceae</taxon>
        <taxon>Sellimonas</taxon>
    </lineage>
</organism>
<gene>
    <name evidence="1" type="ORF">FLB61_12455</name>
</gene>
<protein>
    <submittedName>
        <fullName evidence="1">Uncharacterized protein</fullName>
    </submittedName>
</protein>
<evidence type="ECO:0000313" key="1">
    <source>
        <dbReference type="EMBL" id="MBY0759869.1"/>
    </source>
</evidence>
<keyword evidence="2" id="KW-1185">Reference proteome</keyword>
<accession>A0ABS7LAH6</accession>
<dbReference type="EMBL" id="VIRV01000030">
    <property type="protein sequence ID" value="MBY0759869.1"/>
    <property type="molecule type" value="Genomic_DNA"/>
</dbReference>